<accession>A0A0F7SAR7</accession>
<dbReference type="EMBL" id="CCFA01003552">
    <property type="protein sequence ID" value="CDW98609.1"/>
    <property type="molecule type" value="Genomic_DNA"/>
</dbReference>
<sequence length="45" mass="4829">MAGEAANRETAAARAVKRSQKHRIRVVCVDVSRSANGMLCNTQGD</sequence>
<proteinExistence type="predicted"/>
<name>A0A0F7SAR7_9BASI</name>
<protein>
    <submittedName>
        <fullName evidence="1">Uncharacterized protein</fullName>
    </submittedName>
</protein>
<dbReference type="Proteomes" id="UP000242770">
    <property type="component" value="Unassembled WGS sequence"/>
</dbReference>
<evidence type="ECO:0000313" key="2">
    <source>
        <dbReference type="Proteomes" id="UP000242770"/>
    </source>
</evidence>
<organism evidence="1 2">
    <name type="scientific">Sporisorium scitamineum</name>
    <dbReference type="NCBI Taxonomy" id="49012"/>
    <lineage>
        <taxon>Eukaryota</taxon>
        <taxon>Fungi</taxon>
        <taxon>Dikarya</taxon>
        <taxon>Basidiomycota</taxon>
        <taxon>Ustilaginomycotina</taxon>
        <taxon>Ustilaginomycetes</taxon>
        <taxon>Ustilaginales</taxon>
        <taxon>Ustilaginaceae</taxon>
        <taxon>Sporisorium</taxon>
    </lineage>
</organism>
<keyword evidence="2" id="KW-1185">Reference proteome</keyword>
<gene>
    <name evidence="1" type="primary">SSCI59080.1</name>
</gene>
<dbReference type="AlphaFoldDB" id="A0A0F7SAR7"/>
<evidence type="ECO:0000313" key="1">
    <source>
        <dbReference type="EMBL" id="CDW98609.1"/>
    </source>
</evidence>
<reference evidence="2" key="1">
    <citation type="submission" date="2014-06" db="EMBL/GenBank/DDBJ databases">
        <authorList>
            <person name="Berkman P.J."/>
        </authorList>
    </citation>
    <scope>NUCLEOTIDE SEQUENCE [LARGE SCALE GENOMIC DNA]</scope>
</reference>